<comment type="caution">
    <text evidence="1">The sequence shown here is derived from an EMBL/GenBank/DDBJ whole genome shotgun (WGS) entry which is preliminary data.</text>
</comment>
<evidence type="ECO:0000313" key="2">
    <source>
        <dbReference type="Proteomes" id="UP000198406"/>
    </source>
</evidence>
<evidence type="ECO:0000313" key="1">
    <source>
        <dbReference type="EMBL" id="GAX12454.1"/>
    </source>
</evidence>
<dbReference type="InParanoid" id="A0A1Z5JEL8"/>
<name>A0A1Z5JEL8_FISSO</name>
<dbReference type="EMBL" id="BDSP01000052">
    <property type="protein sequence ID" value="GAX12454.1"/>
    <property type="molecule type" value="Genomic_DNA"/>
</dbReference>
<gene>
    <name evidence="1" type="ORF">FisN_24Hh028</name>
</gene>
<accession>A0A1Z5JEL8</accession>
<reference evidence="1 2" key="1">
    <citation type="journal article" date="2015" name="Plant Cell">
        <title>Oil accumulation by the oleaginous diatom Fistulifera solaris as revealed by the genome and transcriptome.</title>
        <authorList>
            <person name="Tanaka T."/>
            <person name="Maeda Y."/>
            <person name="Veluchamy A."/>
            <person name="Tanaka M."/>
            <person name="Abida H."/>
            <person name="Marechal E."/>
            <person name="Bowler C."/>
            <person name="Muto M."/>
            <person name="Sunaga Y."/>
            <person name="Tanaka M."/>
            <person name="Yoshino T."/>
            <person name="Taniguchi T."/>
            <person name="Fukuda Y."/>
            <person name="Nemoto M."/>
            <person name="Matsumoto M."/>
            <person name="Wong P.S."/>
            <person name="Aburatani S."/>
            <person name="Fujibuchi W."/>
        </authorList>
    </citation>
    <scope>NUCLEOTIDE SEQUENCE [LARGE SCALE GENOMIC DNA]</scope>
    <source>
        <strain evidence="1 2">JPCC DA0580</strain>
    </source>
</reference>
<proteinExistence type="predicted"/>
<keyword evidence="2" id="KW-1185">Reference proteome</keyword>
<dbReference type="Proteomes" id="UP000198406">
    <property type="component" value="Unassembled WGS sequence"/>
</dbReference>
<sequence>MVSRLIDCFRPQKFLEDDEDDYDYEEFVEARAFRNPVMLALLEGLPQNEAEERNRRRDEEEPLNVEDPIFDYENSLTPLECIVYHNEWQVLWGIFLKDEWDPTLHPTPLKDSLNLLHALLKLSLHPEQKETKATLFLIEYLYYPREPVPLKEIQKCLTTIDPAFDWQAAIVRAMKYKRLLLQSTFLPDDLRKMIWSEHVQPDVLHQAIRQCAWGVVIVPNDAASQVALNGQ</sequence>
<protein>
    <submittedName>
        <fullName evidence="1">Uncharacterized protein</fullName>
    </submittedName>
</protein>
<dbReference type="AlphaFoldDB" id="A0A1Z5JEL8"/>
<organism evidence="1 2">
    <name type="scientific">Fistulifera solaris</name>
    <name type="common">Oleaginous diatom</name>
    <dbReference type="NCBI Taxonomy" id="1519565"/>
    <lineage>
        <taxon>Eukaryota</taxon>
        <taxon>Sar</taxon>
        <taxon>Stramenopiles</taxon>
        <taxon>Ochrophyta</taxon>
        <taxon>Bacillariophyta</taxon>
        <taxon>Bacillariophyceae</taxon>
        <taxon>Bacillariophycidae</taxon>
        <taxon>Naviculales</taxon>
        <taxon>Naviculaceae</taxon>
        <taxon>Fistulifera</taxon>
    </lineage>
</organism>